<dbReference type="NCBIfam" id="TIGR01733">
    <property type="entry name" value="AA-adenyl-dom"/>
    <property type="match status" value="1"/>
</dbReference>
<feature type="region of interest" description="Disordered" evidence="4">
    <location>
        <begin position="2492"/>
        <end position="2511"/>
    </location>
</feature>
<keyword evidence="1" id="KW-0596">Phosphopantetheine</keyword>
<dbReference type="InterPro" id="IPR001242">
    <property type="entry name" value="Condensation_dom"/>
</dbReference>
<dbReference type="PROSITE" id="PS00012">
    <property type="entry name" value="PHOSPHOPANTETHEINE"/>
    <property type="match status" value="1"/>
</dbReference>
<dbReference type="CDD" id="cd19542">
    <property type="entry name" value="CT_NRPS-like"/>
    <property type="match status" value="1"/>
</dbReference>
<feature type="domain" description="Carrier" evidence="5">
    <location>
        <begin position="1436"/>
        <end position="1512"/>
    </location>
</feature>
<feature type="domain" description="Carrier" evidence="5">
    <location>
        <begin position="354"/>
        <end position="430"/>
    </location>
</feature>
<gene>
    <name evidence="6" type="ORF">M430DRAFT_126865</name>
</gene>
<reference evidence="6 7" key="1">
    <citation type="journal article" date="2018" name="New Phytol.">
        <title>Comparative genomics and transcriptomics depict ericoid mycorrhizal fungi as versatile saprotrophs and plant mutualists.</title>
        <authorList>
            <person name="Martino E."/>
            <person name="Morin E."/>
            <person name="Grelet G.A."/>
            <person name="Kuo A."/>
            <person name="Kohler A."/>
            <person name="Daghino S."/>
            <person name="Barry K.W."/>
            <person name="Cichocki N."/>
            <person name="Clum A."/>
            <person name="Dockter R.B."/>
            <person name="Hainaut M."/>
            <person name="Kuo R.C."/>
            <person name="LaButti K."/>
            <person name="Lindahl B.D."/>
            <person name="Lindquist E.A."/>
            <person name="Lipzen A."/>
            <person name="Khouja H.R."/>
            <person name="Magnuson J."/>
            <person name="Murat C."/>
            <person name="Ohm R.A."/>
            <person name="Singer S.W."/>
            <person name="Spatafora J.W."/>
            <person name="Wang M."/>
            <person name="Veneault-Fourrey C."/>
            <person name="Henrissat B."/>
            <person name="Grigoriev I.V."/>
            <person name="Martin F.M."/>
            <person name="Perotto S."/>
        </authorList>
    </citation>
    <scope>NUCLEOTIDE SEQUENCE [LARGE SCALE GENOMIC DNA]</scope>
    <source>
        <strain evidence="6 7">ATCC 22711</strain>
    </source>
</reference>
<dbReference type="PANTHER" id="PTHR45527:SF1">
    <property type="entry name" value="FATTY ACID SYNTHASE"/>
    <property type="match status" value="1"/>
</dbReference>
<evidence type="ECO:0000256" key="2">
    <source>
        <dbReference type="ARBA" id="ARBA00022553"/>
    </source>
</evidence>
<dbReference type="STRING" id="857342.A0A2T3AT23"/>
<dbReference type="FunFam" id="3.30.300.30:FF:000015">
    <property type="entry name" value="Nonribosomal peptide synthase SidD"/>
    <property type="match status" value="3"/>
</dbReference>
<keyword evidence="3" id="KW-0436">Ligase</keyword>
<dbReference type="InterPro" id="IPR006162">
    <property type="entry name" value="Ppantetheine_attach_site"/>
</dbReference>
<dbReference type="Pfam" id="PF00668">
    <property type="entry name" value="Condensation"/>
    <property type="match status" value="3"/>
</dbReference>
<dbReference type="InterPro" id="IPR042099">
    <property type="entry name" value="ANL_N_sf"/>
</dbReference>
<dbReference type="FunFam" id="1.10.1200.10:FF:000005">
    <property type="entry name" value="Nonribosomal peptide synthetase 1"/>
    <property type="match status" value="2"/>
</dbReference>
<dbReference type="InParanoid" id="A0A2T3AT23"/>
<dbReference type="Gene3D" id="3.40.50.12780">
    <property type="entry name" value="N-terminal domain of ligase-like"/>
    <property type="match status" value="3"/>
</dbReference>
<accession>A0A2T3AT23</accession>
<dbReference type="InterPro" id="IPR010071">
    <property type="entry name" value="AA_adenyl_dom"/>
</dbReference>
<protein>
    <recommendedName>
        <fullName evidence="5">Carrier domain-containing protein</fullName>
    </recommendedName>
</protein>
<dbReference type="SUPFAM" id="SSF47336">
    <property type="entry name" value="ACP-like"/>
    <property type="match status" value="3"/>
</dbReference>
<dbReference type="CDD" id="cd05918">
    <property type="entry name" value="A_NRPS_SidN3_like"/>
    <property type="match status" value="2"/>
</dbReference>
<evidence type="ECO:0000259" key="5">
    <source>
        <dbReference type="PROSITE" id="PS50075"/>
    </source>
</evidence>
<dbReference type="InterPro" id="IPR045851">
    <property type="entry name" value="AMP-bd_C_sf"/>
</dbReference>
<dbReference type="InterPro" id="IPR009081">
    <property type="entry name" value="PP-bd_ACP"/>
</dbReference>
<dbReference type="GeneID" id="36570083"/>
<evidence type="ECO:0000313" key="7">
    <source>
        <dbReference type="Proteomes" id="UP000241818"/>
    </source>
</evidence>
<dbReference type="FunFam" id="3.30.559.30:FF:000003">
    <property type="entry name" value="Nonribosomal peptide synthase SidD"/>
    <property type="match status" value="2"/>
</dbReference>
<keyword evidence="7" id="KW-1185">Reference proteome</keyword>
<dbReference type="Pfam" id="PF00501">
    <property type="entry name" value="AMP-binding"/>
    <property type="match status" value="3"/>
</dbReference>
<dbReference type="GO" id="GO:0005737">
    <property type="term" value="C:cytoplasm"/>
    <property type="evidence" value="ECO:0007669"/>
    <property type="project" value="TreeGrafter"/>
</dbReference>
<dbReference type="GO" id="GO:0044550">
    <property type="term" value="P:secondary metabolite biosynthetic process"/>
    <property type="evidence" value="ECO:0007669"/>
    <property type="project" value="TreeGrafter"/>
</dbReference>
<dbReference type="SUPFAM" id="SSF56801">
    <property type="entry name" value="Acetyl-CoA synthetase-like"/>
    <property type="match status" value="3"/>
</dbReference>
<dbReference type="Gene3D" id="3.30.559.30">
    <property type="entry name" value="Nonribosomal peptide synthetase, condensation domain"/>
    <property type="match status" value="3"/>
</dbReference>
<feature type="domain" description="Carrier" evidence="5">
    <location>
        <begin position="2506"/>
        <end position="2582"/>
    </location>
</feature>
<dbReference type="PANTHER" id="PTHR45527">
    <property type="entry name" value="NONRIBOSOMAL PEPTIDE SYNTHETASE"/>
    <property type="match status" value="1"/>
</dbReference>
<dbReference type="InterPro" id="IPR036736">
    <property type="entry name" value="ACP-like_sf"/>
</dbReference>
<dbReference type="Proteomes" id="UP000241818">
    <property type="component" value="Unassembled WGS sequence"/>
</dbReference>
<dbReference type="GO" id="GO:0016874">
    <property type="term" value="F:ligase activity"/>
    <property type="evidence" value="ECO:0007669"/>
    <property type="project" value="UniProtKB-KW"/>
</dbReference>
<dbReference type="RefSeq" id="XP_024717780.1">
    <property type="nucleotide sequence ID" value="XM_024862002.1"/>
</dbReference>
<keyword evidence="2" id="KW-0597">Phosphoprotein</keyword>
<dbReference type="Pfam" id="PF00550">
    <property type="entry name" value="PP-binding"/>
    <property type="match status" value="3"/>
</dbReference>
<dbReference type="SUPFAM" id="SSF52777">
    <property type="entry name" value="CoA-dependent acyltransferases"/>
    <property type="match status" value="6"/>
</dbReference>
<dbReference type="InterPro" id="IPR020845">
    <property type="entry name" value="AMP-binding_CS"/>
</dbReference>
<dbReference type="Gene3D" id="3.30.559.10">
    <property type="entry name" value="Chloramphenicol acetyltransferase-like domain"/>
    <property type="match status" value="3"/>
</dbReference>
<dbReference type="GO" id="GO:0043041">
    <property type="term" value="P:amino acid activation for nonribosomal peptide biosynthetic process"/>
    <property type="evidence" value="ECO:0007669"/>
    <property type="project" value="TreeGrafter"/>
</dbReference>
<evidence type="ECO:0000256" key="3">
    <source>
        <dbReference type="ARBA" id="ARBA00022598"/>
    </source>
</evidence>
<evidence type="ECO:0000313" key="6">
    <source>
        <dbReference type="EMBL" id="PSS10601.1"/>
    </source>
</evidence>
<dbReference type="PROSITE" id="PS00455">
    <property type="entry name" value="AMP_BINDING"/>
    <property type="match status" value="2"/>
</dbReference>
<evidence type="ECO:0000256" key="1">
    <source>
        <dbReference type="ARBA" id="ARBA00022450"/>
    </source>
</evidence>
<name>A0A2T3AT23_AMORE</name>
<evidence type="ECO:0000256" key="4">
    <source>
        <dbReference type="SAM" id="MobiDB-lite"/>
    </source>
</evidence>
<dbReference type="CDD" id="cd19545">
    <property type="entry name" value="FUM14_C_NRPS-like"/>
    <property type="match status" value="2"/>
</dbReference>
<sequence length="3036" mass="336994">MSDIYGTFMQGAVLCVCSDWDRLNDLARSIRSLNANYVCLTPTVAEQLEPQEVPSLRTLCVGGEALTATLVDKWAERLDLINVYGITECLVWTFTTKPIRPGQFSRSIGRPACGRAWITDVEDPSQLLPVGAIGELLIEGPNLAREYLNDPIKTAEAFISPPQWLQDMRALHPPPERLYRTGDLVRYAEDGTIEFLGRKDTQVKLNGQRVELGEIEYHMKKLLPLSAQVAAHVLPDFPPTRTTLVASICLSTDSSSRELQDDFHLESNGFSNGKMHAVQDLNADFEAVVQKLRPALMQSLPSLLVPTRFIPVQRMPLTVSGKLDRRMLQQIVTEYLSSYPLESSILGNGHIRRPPSTKAEKQLATLWSTILGVNYQAISADHEFVRLGGDSAQAMKLVTLARKSGLHLTVADILQHQQLSEMANVSKPLVSKSQDIIPPFALLKAPAEVRQIAAKQCGLTEELIQDAYPCTPLQEGLLALSLRHEGAYVAQTVIEIPRTMSPALYMKAWEQAYREYAILRTRIIETDEGLVQVVIDEDLIWNHADNYDRYLHEDKSLPMNVGSRLNRFAIILDRDSESSCSLSWTAHHCTYDGWSAALIVQEVSRIAAGQQSNTHTGFNHFISYLQEQDVEKSETYWKEQLREVEAPVFPTRSRSLQGPGTVQSVQQRISMAPRDVFTSSTLVRAALAILISKYSNTDDTVFGTVVSGRNAAIEGIETIIGPTFSTVPIRIQIDENRSVSDFLEQVQKRALEMMPYEALGLQNIRKLSEDTQIACDFQCLLITQPLEEQVDLGGIKITYEELSDAGTYPLTIDCKFESGTALLKAFFDSGVLDSSSAERVLLQLDSIIQQLRNAPWDQHLGEIDLAGTADKSLIWEWNASYPSAIDRRVCEVIEERCALSPSKEAVCSWDGNFTYKELDTLSSHLSQHLAQLGIGPEVIVPVSFERSKWVVVTVLAVNKAGGAFVLLNPTHPIERLQSVVSQTNSPIILSSRECLKLSQKLLPAAIVVEDFLKARRNSPKPVQQVQVTTNGTHAMHPRYAPSDLLYVVFTSGTSGAPKGIMIENRSFCTYIDALARKTNAQSTWRGLVSSAYSFDSSLEEMLMPLMIGGTVCMPSQHEISNDLTGAMNRMGVHWGVFTPSLARLIDPRQLKTLTDLYIGGEQMTDALVQTYGSCVRLTNTYGPSECCPTGCVSSTPELYGGHIGRGVACRTWIVDPINHERLVPVGCIGELILDGPNVGRGYLNDDEKTRAAFIDPPSWLRAMEPSNAGNDDHQYPRRMYKTGDLVRYCSNGTIEYIGRKDQQVKLYGQRIELSEIEHHIQSCLLEPAEVIVEVATRNPESHQQMLVAFIVFSRGDTGIEDTGSSPAQADPRIVNLRQALAGRIPSYMLPSLYLELQKLPLTSSDKVDRRQLKQSVFNLTEAEFLAAAGTSRQKRPPETEIELELQILWSEVLRIEKGNIGLDDEFFRMGGDSIQAIRLTTLARNKGWSLTVADITRYYSLERMSQRMIRLGIAAQAPSSFSLIPDEQDETILISEAAKCCGVEDSSIEDIYPCSHLQGGLMALSLKHPGSYISNNVFELPPDLDVHRLSIACHKLVQNNPILRTRIVHTNSAFYQVVLKDDFQWRAEEGFEPNSHAILSNSMGLGASLCRFGSTYDTRTGRRLLLWTIHHALYDGWSMNLLHKQLDDLLRGRPPTPTAPYSLFIHHVKEKSGQACCMFWRQTFTGAAPVHFPRLPGSNYLPQPNRRLERSLEIRQEYAPHVGISNVIYAALAIVISRYTECDHVSLGITTSGRKADLLGIETISGPTFATVPVVVRLDPSNTKDVLLHKILDQSIEQTEYEQYGLEHIRDASPEAKDACAFQTLVVVQPVESSNDDQENSILRDISLDQPDINTHPLNIECQLTASGLVMKAGFDTQVISEFNVSHLLSQFCHVMRQLCSLNECTVKEITTTSPQDIAQIASWNRDLPQSVEACVHDLVLEKCIYTPAAQAVCAWDGDLTYAQLEEHSRLVGLHLQQEENLICGDIVPLLFDKSLWAVVSMLAVLRAGATCVFLDLVNHPLTRMQKICEEAKAKVIVCGPAHYDTALSLAPRAFPVGPKSSAASVADANRPLLSNVCPRDAAFIIFTSGSTGTPKGIVHEHQSLSTSYAALGSAINLSDKSRVYQFSAFTFDMCVIETLATLVSGGTVCIPSEEERLNEVEGSFSRFKCNWAFFTPSFARHLKPAKLSGLQTLCLGGEAITQGDVDLWSPHVSELMTISGPAETSLSTAGTLLGPHGLPYIGNMIGGLSWIAEITDHTRLAPVGVIGELLVEGPVLAREYLNQPHQTASAFVEIQDWLSDDPVKPLRRLYKTGDLVRYNSDGSMQIFGRRDGQVKIRGQRVELEEVEHLVSKVLESKLNASDVYKSAVDVFSPADDQETTYLAIFVAIKLDLTSNAMDGLRNYVIERLQDHLPPYMVPSLLVPLPEIPMTPSKKLDRKGLRLTASAMSKGELAKHMGTPRKTRVPPSGPMEKTVQRLWSTILHVNADDISSEDKFLQLGGDSIRAVSFVSSAREEGLYVTVADVFRQPRLCDLATVMQHMLTNQAGAQSPVATYRAAPKCLDSDLLAAICKEVPQFAEVDCADLRRCTPTQQFILTAHRLGHEVFQPYMSFKARMTDGAIEVDRLVRAWEQTVAKHSILRTVLVPFPSNGKQWYQFVLEKHQPEVHYISSNDQSAYQQVGDLLQNSRRHLPACQLLIGETRENSVTCTLHISHALLDGGCVDELFECIASCYSGIPSASVGPQYRDFQYHLETRSIDDSMQFWSHHLEGLMPCLVPTKGSGIGFSDFRSLTIPIPSMVLLRQLCLQHGVTIPILIQSAWASTVRRYTSNDEVTFGYVVSNRDIEMEGVEKIIGPVFGILAHRLHVDEGASTVSILKQCHESFISCLPHRGLSYLEYYERLHGHLPGQELFNTVINHRKFARSTSKQEANDSPLSLNVTTTIDPFAYDILLGIDDDDDNEISAQLDYWGSRVTNAQARELATAFALELVVACIGPK</sequence>
<dbReference type="InterPro" id="IPR000873">
    <property type="entry name" value="AMP-dep_synth/lig_dom"/>
</dbReference>
<dbReference type="EMBL" id="KZ679016">
    <property type="protein sequence ID" value="PSS10601.1"/>
    <property type="molecule type" value="Genomic_DNA"/>
</dbReference>
<dbReference type="OrthoDB" id="416786at2759"/>
<dbReference type="Gene3D" id="1.10.1200.10">
    <property type="entry name" value="ACP-like"/>
    <property type="match status" value="3"/>
</dbReference>
<dbReference type="Gene3D" id="3.30.300.30">
    <property type="match status" value="3"/>
</dbReference>
<dbReference type="GO" id="GO:0031177">
    <property type="term" value="F:phosphopantetheine binding"/>
    <property type="evidence" value="ECO:0007669"/>
    <property type="project" value="TreeGrafter"/>
</dbReference>
<proteinExistence type="predicted"/>
<dbReference type="InterPro" id="IPR023213">
    <property type="entry name" value="CAT-like_dom_sf"/>
</dbReference>
<organism evidence="6 7">
    <name type="scientific">Amorphotheca resinae ATCC 22711</name>
    <dbReference type="NCBI Taxonomy" id="857342"/>
    <lineage>
        <taxon>Eukaryota</taxon>
        <taxon>Fungi</taxon>
        <taxon>Dikarya</taxon>
        <taxon>Ascomycota</taxon>
        <taxon>Pezizomycotina</taxon>
        <taxon>Leotiomycetes</taxon>
        <taxon>Helotiales</taxon>
        <taxon>Amorphothecaceae</taxon>
        <taxon>Amorphotheca</taxon>
    </lineage>
</organism>
<dbReference type="PROSITE" id="PS50075">
    <property type="entry name" value="CARRIER"/>
    <property type="match status" value="3"/>
</dbReference>